<dbReference type="STRING" id="8022.A0A060Z089"/>
<name>A0A060Z089_ONCMY</name>
<dbReference type="InterPro" id="IPR051557">
    <property type="entry name" value="NipSnap_domain"/>
</dbReference>
<reference evidence="3" key="1">
    <citation type="journal article" date="2014" name="Nat. Commun.">
        <title>The rainbow trout genome provides novel insights into evolution after whole-genome duplication in vertebrates.</title>
        <authorList>
            <person name="Berthelot C."/>
            <person name="Brunet F."/>
            <person name="Chalopin D."/>
            <person name="Juanchich A."/>
            <person name="Bernard M."/>
            <person name="Noel B."/>
            <person name="Bento P."/>
            <person name="Da Silva C."/>
            <person name="Labadie K."/>
            <person name="Alberti A."/>
            <person name="Aury J.M."/>
            <person name="Louis A."/>
            <person name="Dehais P."/>
            <person name="Bardou P."/>
            <person name="Montfort J."/>
            <person name="Klopp C."/>
            <person name="Cabau C."/>
            <person name="Gaspin C."/>
            <person name="Thorgaard G.H."/>
            <person name="Boussaha M."/>
            <person name="Quillet E."/>
            <person name="Guyomard R."/>
            <person name="Galiana D."/>
            <person name="Bobe J."/>
            <person name="Volff J.N."/>
            <person name="Genet C."/>
            <person name="Wincker P."/>
            <person name="Jaillon O."/>
            <person name="Roest Crollius H."/>
            <person name="Guiguen Y."/>
        </authorList>
    </citation>
    <scope>NUCLEOTIDE SEQUENCE [LARGE SCALE GENOMIC DNA]</scope>
</reference>
<dbReference type="EMBL" id="FR918400">
    <property type="protein sequence ID" value="CDQ94695.1"/>
    <property type="molecule type" value="Genomic_DNA"/>
</dbReference>
<evidence type="ECO:0000259" key="2">
    <source>
        <dbReference type="Pfam" id="PF07978"/>
    </source>
</evidence>
<dbReference type="InterPro" id="IPR011008">
    <property type="entry name" value="Dimeric_a/b-barrel"/>
</dbReference>
<evidence type="ECO:0000256" key="1">
    <source>
        <dbReference type="ARBA" id="ARBA00005291"/>
    </source>
</evidence>
<organism evidence="3 4">
    <name type="scientific">Oncorhynchus mykiss</name>
    <name type="common">Rainbow trout</name>
    <name type="synonym">Salmo gairdneri</name>
    <dbReference type="NCBI Taxonomy" id="8022"/>
    <lineage>
        <taxon>Eukaryota</taxon>
        <taxon>Metazoa</taxon>
        <taxon>Chordata</taxon>
        <taxon>Craniata</taxon>
        <taxon>Vertebrata</taxon>
        <taxon>Euteleostomi</taxon>
        <taxon>Actinopterygii</taxon>
        <taxon>Neopterygii</taxon>
        <taxon>Teleostei</taxon>
        <taxon>Protacanthopterygii</taxon>
        <taxon>Salmoniformes</taxon>
        <taxon>Salmonidae</taxon>
        <taxon>Salmoninae</taxon>
        <taxon>Oncorhynchus</taxon>
    </lineage>
</organism>
<dbReference type="PaxDb" id="8022-A0A060Z089"/>
<dbReference type="PANTHER" id="PTHR21017">
    <property type="entry name" value="NIPSNAP-RELATED"/>
    <property type="match status" value="1"/>
</dbReference>
<proteinExistence type="inferred from homology"/>
<reference evidence="3" key="2">
    <citation type="submission" date="2014-03" db="EMBL/GenBank/DDBJ databases">
        <authorList>
            <person name="Genoscope - CEA"/>
        </authorList>
    </citation>
    <scope>NUCLEOTIDE SEQUENCE</scope>
</reference>
<dbReference type="Pfam" id="PF07978">
    <property type="entry name" value="NIPSNAP"/>
    <property type="match status" value="1"/>
</dbReference>
<protein>
    <recommendedName>
        <fullName evidence="2">NIPSNAP domain-containing protein</fullName>
    </recommendedName>
</protein>
<comment type="similarity">
    <text evidence="1">Belongs to the NipSnap family.</text>
</comment>
<sequence length="101" mass="11893">MIEWGNHWARAIKHRQENNEAVGGFFSQIGDLYEVHHLWAYKDLQSREETRNSAWQKEGWDSSVYYTGRKEYTQKKHIDINQNLSGNALCFLSSTVRESSK</sequence>
<dbReference type="SUPFAM" id="SSF54909">
    <property type="entry name" value="Dimeric alpha+beta barrel"/>
    <property type="match status" value="1"/>
</dbReference>
<dbReference type="InterPro" id="IPR012577">
    <property type="entry name" value="NIPSNAP"/>
</dbReference>
<dbReference type="GO" id="GO:0000423">
    <property type="term" value="P:mitophagy"/>
    <property type="evidence" value="ECO:0007669"/>
    <property type="project" value="UniProtKB-ARBA"/>
</dbReference>
<dbReference type="Gene3D" id="3.30.70.100">
    <property type="match status" value="1"/>
</dbReference>
<feature type="domain" description="NIPSNAP" evidence="2">
    <location>
        <begin position="1"/>
        <end position="77"/>
    </location>
</feature>
<accession>A0A060Z089</accession>
<evidence type="ECO:0000313" key="4">
    <source>
        <dbReference type="Proteomes" id="UP000193380"/>
    </source>
</evidence>
<dbReference type="GO" id="GO:0005739">
    <property type="term" value="C:mitochondrion"/>
    <property type="evidence" value="ECO:0007669"/>
    <property type="project" value="TreeGrafter"/>
</dbReference>
<dbReference type="PANTHER" id="PTHR21017:SF11">
    <property type="entry name" value="PROTEIN NIPSNAP HOMOLOG 1"/>
    <property type="match status" value="1"/>
</dbReference>
<gene>
    <name evidence="3" type="ORF">GSONMT00016561001</name>
</gene>
<dbReference type="AlphaFoldDB" id="A0A060Z089"/>
<dbReference type="Proteomes" id="UP000193380">
    <property type="component" value="Unassembled WGS sequence"/>
</dbReference>
<evidence type="ECO:0000313" key="3">
    <source>
        <dbReference type="EMBL" id="CDQ94695.1"/>
    </source>
</evidence>